<keyword evidence="2" id="KW-0804">Transcription</keyword>
<dbReference type="SUPFAM" id="SSF140931">
    <property type="entry name" value="Fic-like"/>
    <property type="match status" value="1"/>
</dbReference>
<feature type="binding site" evidence="4">
    <location>
        <begin position="266"/>
        <end position="267"/>
    </location>
    <ligand>
        <name>ATP</name>
        <dbReference type="ChEBI" id="CHEBI:30616"/>
    </ligand>
</feature>
<dbReference type="AlphaFoldDB" id="R4KF65"/>
<dbReference type="GO" id="GO:0005524">
    <property type="term" value="F:ATP binding"/>
    <property type="evidence" value="ECO:0007669"/>
    <property type="project" value="UniProtKB-KW"/>
</dbReference>
<evidence type="ECO:0000313" key="7">
    <source>
        <dbReference type="Proteomes" id="UP000013520"/>
    </source>
</evidence>
<dbReference type="HOGENOM" id="CLU_038572_0_0_9"/>
<dbReference type="PANTHER" id="PTHR13504">
    <property type="entry name" value="FIDO DOMAIN-CONTAINING PROTEIN DDB_G0283145"/>
    <property type="match status" value="1"/>
</dbReference>
<organism evidence="6 7">
    <name type="scientific">Desulfoscipio gibsoniae DSM 7213</name>
    <dbReference type="NCBI Taxonomy" id="767817"/>
    <lineage>
        <taxon>Bacteria</taxon>
        <taxon>Bacillati</taxon>
        <taxon>Bacillota</taxon>
        <taxon>Clostridia</taxon>
        <taxon>Eubacteriales</taxon>
        <taxon>Desulfallaceae</taxon>
        <taxon>Desulfoscipio</taxon>
    </lineage>
</organism>
<evidence type="ECO:0000256" key="4">
    <source>
        <dbReference type="PIRSR" id="PIRSR640198-2"/>
    </source>
</evidence>
<dbReference type="EMBL" id="CP003273">
    <property type="protein sequence ID" value="AGL01828.1"/>
    <property type="molecule type" value="Genomic_DNA"/>
</dbReference>
<evidence type="ECO:0000256" key="2">
    <source>
        <dbReference type="ARBA" id="ARBA00023163"/>
    </source>
</evidence>
<dbReference type="STRING" id="767817.Desgi_2415"/>
<dbReference type="InterPro" id="IPR001034">
    <property type="entry name" value="DeoR_HTH"/>
</dbReference>
<dbReference type="KEGG" id="dgi:Desgi_2415"/>
<dbReference type="Pfam" id="PF02661">
    <property type="entry name" value="Fic"/>
    <property type="match status" value="1"/>
</dbReference>
<keyword evidence="4" id="KW-0067">ATP-binding</keyword>
<name>R4KF65_9FIRM</name>
<keyword evidence="1" id="KW-0805">Transcription regulation</keyword>
<keyword evidence="4" id="KW-0547">Nucleotide-binding</keyword>
<dbReference type="InterPro" id="IPR040198">
    <property type="entry name" value="Fido_containing"/>
</dbReference>
<dbReference type="InterPro" id="IPR036390">
    <property type="entry name" value="WH_DNA-bd_sf"/>
</dbReference>
<dbReference type="Gene3D" id="1.10.3290.10">
    <property type="entry name" value="Fido-like domain"/>
    <property type="match status" value="1"/>
</dbReference>
<dbReference type="PROSITE" id="PS51459">
    <property type="entry name" value="FIDO"/>
    <property type="match status" value="1"/>
</dbReference>
<evidence type="ECO:0000259" key="5">
    <source>
        <dbReference type="PROSITE" id="PS51459"/>
    </source>
</evidence>
<keyword evidence="7" id="KW-1185">Reference proteome</keyword>
<feature type="binding site" evidence="4">
    <location>
        <begin position="228"/>
        <end position="235"/>
    </location>
    <ligand>
        <name>ATP</name>
        <dbReference type="ChEBI" id="CHEBI:30616"/>
    </ligand>
</feature>
<dbReference type="PANTHER" id="PTHR13504:SF38">
    <property type="entry name" value="FIDO DOMAIN-CONTAINING PROTEIN"/>
    <property type="match status" value="1"/>
</dbReference>
<dbReference type="GO" id="GO:0003700">
    <property type="term" value="F:DNA-binding transcription factor activity"/>
    <property type="evidence" value="ECO:0007669"/>
    <property type="project" value="InterPro"/>
</dbReference>
<dbReference type="Pfam" id="PF08220">
    <property type="entry name" value="HTH_DeoR"/>
    <property type="match status" value="1"/>
</dbReference>
<evidence type="ECO:0000256" key="1">
    <source>
        <dbReference type="ARBA" id="ARBA00023015"/>
    </source>
</evidence>
<evidence type="ECO:0000256" key="3">
    <source>
        <dbReference type="PIRSR" id="PIRSR640198-1"/>
    </source>
</evidence>
<feature type="active site" evidence="3">
    <location>
        <position position="224"/>
    </location>
</feature>
<accession>R4KF65</accession>
<dbReference type="InterPro" id="IPR036597">
    <property type="entry name" value="Fido-like_dom_sf"/>
</dbReference>
<dbReference type="SUPFAM" id="SSF46785">
    <property type="entry name" value="Winged helix' DNA-binding domain"/>
    <property type="match status" value="1"/>
</dbReference>
<dbReference type="eggNOG" id="COG3177">
    <property type="taxonomic scope" value="Bacteria"/>
</dbReference>
<dbReference type="Proteomes" id="UP000013520">
    <property type="component" value="Chromosome"/>
</dbReference>
<sequence>MYRLPSELKIYDFWPMILEYRKKHGKEITLKDQQGNNFWYCSLPYMDKMAMIDNSAKFHVVERIKTIFKKSPKIAKDYLVDALIDEAFNSSVIEGAFSTKKRTVELVSKKIKPVNNSEQMILNNYKALEYVLENLHRTIDENIILEIYRIITYNTLKEDDVVKKYRNDSVVIWDSGTQKVIYEGPNYIEVPKMMRDLVEFINTDQDMHPIEKASIIHFYFVYVHPFFDGNGRTSRALQYMYLLQQGYDFFKFFSISTIIRDQKMKYYKSIQNVEEYNSDLTYFINFNTSMIINSIVAVIDRLGKELGKHFIISELENNGVFLSERVKKCLFFFIRTEKDYISIDDYKKKHKVSYETARQDLNKLESAGIFKKVKIGKKYIFKFIGLKGLGLGEFSSAKD</sequence>
<proteinExistence type="predicted"/>
<evidence type="ECO:0000313" key="6">
    <source>
        <dbReference type="EMBL" id="AGL01828.1"/>
    </source>
</evidence>
<gene>
    <name evidence="6" type="ORF">Desgi_2415</name>
</gene>
<dbReference type="InterPro" id="IPR003812">
    <property type="entry name" value="Fido"/>
</dbReference>
<protein>
    <recommendedName>
        <fullName evidence="5">Fido domain-containing protein</fullName>
    </recommendedName>
</protein>
<reference evidence="6 7" key="1">
    <citation type="submission" date="2012-01" db="EMBL/GenBank/DDBJ databases">
        <title>Complete sequence of Desulfotomaculum gibsoniae DSM 7213.</title>
        <authorList>
            <consortium name="US DOE Joint Genome Institute"/>
            <person name="Lucas S."/>
            <person name="Han J."/>
            <person name="Lapidus A."/>
            <person name="Cheng J.-F."/>
            <person name="Goodwin L."/>
            <person name="Pitluck S."/>
            <person name="Peters L."/>
            <person name="Ovchinnikova G."/>
            <person name="Teshima H."/>
            <person name="Detter J.C."/>
            <person name="Han C."/>
            <person name="Tapia R."/>
            <person name="Land M."/>
            <person name="Hauser L."/>
            <person name="Kyrpides N."/>
            <person name="Ivanova N."/>
            <person name="Pagani I."/>
            <person name="Parshina S."/>
            <person name="Plugge C."/>
            <person name="Muyzer G."/>
            <person name="Kuever J."/>
            <person name="Ivanova A."/>
            <person name="Nazina T."/>
            <person name="Klenk H.-P."/>
            <person name="Brambilla E."/>
            <person name="Spring S."/>
            <person name="Stams A.F."/>
            <person name="Woyke T."/>
        </authorList>
    </citation>
    <scope>NUCLEOTIDE SEQUENCE [LARGE SCALE GENOMIC DNA]</scope>
    <source>
        <strain evidence="6 7">DSM 7213</strain>
    </source>
</reference>
<feature type="domain" description="Fido" evidence="5">
    <location>
        <begin position="139"/>
        <end position="289"/>
    </location>
</feature>